<dbReference type="InterPro" id="IPR050317">
    <property type="entry name" value="Plant_Fungal_Acyltransferase"/>
</dbReference>
<dbReference type="Pfam" id="PF02458">
    <property type="entry name" value="Transferase"/>
    <property type="match status" value="1"/>
</dbReference>
<reference evidence="2" key="1">
    <citation type="journal article" date="2009" name="Mol. Microbiol.">
        <title>Evidence that a secondary metabolic biosynthetic gene cluster has grown by gene relocation during evolution of the filamentous fungus Fusarium.</title>
        <authorList>
            <person name="Proctor R.H."/>
            <person name="McCormick S.P."/>
            <person name="Alexander N.J."/>
            <person name="Desjardins A.E."/>
        </authorList>
    </citation>
    <scope>NUCLEOTIDE SEQUENCE</scope>
    <source>
        <strain evidence="2">NRRL 25348</strain>
    </source>
</reference>
<gene>
    <name evidence="2" type="primary">TRI16</name>
</gene>
<evidence type="ECO:0000313" key="2">
    <source>
        <dbReference type="EMBL" id="ACZ63278.1"/>
    </source>
</evidence>
<dbReference type="PANTHER" id="PTHR31642:SF310">
    <property type="entry name" value="FATTY ALCOHOL:CAFFEOYL-COA ACYLTRANSFERASE"/>
    <property type="match status" value="1"/>
</dbReference>
<keyword evidence="2" id="KW-0012">Acyltransferase</keyword>
<name>D2JLZ0_9HYPO</name>
<dbReference type="PANTHER" id="PTHR31642">
    <property type="entry name" value="TRICHOTHECENE 3-O-ACETYLTRANSFERASE"/>
    <property type="match status" value="1"/>
</dbReference>
<dbReference type="GO" id="GO:0016747">
    <property type="term" value="F:acyltransferase activity, transferring groups other than amino-acyl groups"/>
    <property type="evidence" value="ECO:0007669"/>
    <property type="project" value="TreeGrafter"/>
</dbReference>
<keyword evidence="1 2" id="KW-0808">Transferase</keyword>
<sequence length="487" mass="54200">MPYTQYPRTKMALLSPLDQLNSSFYLRWSLMFQVKDLNKAVGSLSKALSVVTTTLPYLKGRIIYLTDNNKVGARAVISMSDDSPNVLLRERRPATELPSLERTKQEGGPAYLFTDDLYSLPVLIDVTSKKSHPVFETTYAPVEGGLVLSMCVHHGVMDARGLAILTRLWASFTRQQDQDDNNGFPMTLPDPNEPLTRTTRLTTSANDTAESGITDIETISRHYQNDRILEQDIPLPTEASGPRSSKIFRFSGDKLQYTKSFLVDNNCHVTINSILSAVIWCNVTRIRLSRRPQPPIQSSRFFQMVDGGRRLGPTINEPGPYLGNVVLTSSVDVSLDALATTSAFDKQSISLMAPVMQAICDASAQITSQYISGFLEMLQQVEDLGSLGIGRMSQHGVDFTSSNWADLPLYECDFGPLFSQDCAEGNEGKPVFVRYPYVNWADGNMIVLPRQKTTTGQDEVIEAYIMLVEDDLIALAEDTNFCSWLKD</sequence>
<proteinExistence type="predicted"/>
<protein>
    <submittedName>
        <fullName evidence="2">Acyltransferase</fullName>
    </submittedName>
</protein>
<dbReference type="Gene3D" id="3.30.559.10">
    <property type="entry name" value="Chloramphenicol acetyltransferase-like domain"/>
    <property type="match status" value="2"/>
</dbReference>
<organism evidence="2">
    <name type="scientific">Fusarium kyushuense</name>
    <dbReference type="NCBI Taxonomy" id="56665"/>
    <lineage>
        <taxon>Eukaryota</taxon>
        <taxon>Fungi</taxon>
        <taxon>Dikarya</taxon>
        <taxon>Ascomycota</taxon>
        <taxon>Pezizomycotina</taxon>
        <taxon>Sordariomycetes</taxon>
        <taxon>Hypocreomycetidae</taxon>
        <taxon>Hypocreales</taxon>
        <taxon>Nectriaceae</taxon>
        <taxon>Fusarium</taxon>
    </lineage>
</organism>
<evidence type="ECO:0000256" key="1">
    <source>
        <dbReference type="ARBA" id="ARBA00022679"/>
    </source>
</evidence>
<accession>D2JLZ0</accession>
<dbReference type="InterPro" id="IPR023213">
    <property type="entry name" value="CAT-like_dom_sf"/>
</dbReference>
<dbReference type="EMBL" id="GQ915519">
    <property type="protein sequence ID" value="ACZ63278.1"/>
    <property type="molecule type" value="Genomic_DNA"/>
</dbReference>
<dbReference type="AlphaFoldDB" id="D2JLZ0"/>